<reference evidence="6" key="1">
    <citation type="journal article" date="2018" name="Nat. Microbiol.">
        <title>Leveraging single-cell genomics to expand the fungal tree of life.</title>
        <authorList>
            <person name="Ahrendt S.R."/>
            <person name="Quandt C.A."/>
            <person name="Ciobanu D."/>
            <person name="Clum A."/>
            <person name="Salamov A."/>
            <person name="Andreopoulos B."/>
            <person name="Cheng J.F."/>
            <person name="Woyke T."/>
            <person name="Pelin A."/>
            <person name="Henrissat B."/>
            <person name="Reynolds N.K."/>
            <person name="Benny G.L."/>
            <person name="Smith M.E."/>
            <person name="James T.Y."/>
            <person name="Grigoriev I.V."/>
        </authorList>
    </citation>
    <scope>NUCLEOTIDE SEQUENCE [LARGE SCALE GENOMIC DNA]</scope>
    <source>
        <strain evidence="6">Benny S71-1</strain>
    </source>
</reference>
<evidence type="ECO:0000313" key="5">
    <source>
        <dbReference type="EMBL" id="RKP24037.1"/>
    </source>
</evidence>
<feature type="region of interest" description="Disordered" evidence="4">
    <location>
        <begin position="42"/>
        <end position="102"/>
    </location>
</feature>
<feature type="compositionally biased region" description="Low complexity" evidence="4">
    <location>
        <begin position="43"/>
        <end position="57"/>
    </location>
</feature>
<sequence length="587" mass="66580">MQSVHGLLRNRRLQFAVLAVLLLFILTLHLITREPAVLDKQASQLSQDDPSSSSSPSAHLNTQGDKPADTQNHALDNGRSDNGTGRKDDVPTTTDNSDILDPTKPRHYSMLLIIYSDYRDSDRRQLLRQHLLGLPDSIQPCMHANGDVLYKFAVRVPAQRPSEAKRLAAFRDYQSEAIEYGDVLELKTDSKWESQVELLRWVKTLKERRRLVTFDHLVYMDAYTVVRLGMYRVELASGNIAGQTLTAEQRARLYLGAEHTRAPDLAILAANTTDLMVKHALEQKGPRDDDLFAHFHDRYATTNDIHAIRDKRIYYWENSIDYLPKDAMGITGVFITDDYQLLQRRFPSQPPATCRRVASMFNVAVVTSAHIFDDNCMLDAAMASASLKRAYAIRHGYAFVARSAEYAQQNRHKHRGAGWGRLDVIQKTLPHYDWILWTDMDAVVVNATRRLVDLFSLWGREAGLDFADKHLVLTRLPGEQGVDPGVMLVRNSRWSHDFIQDVQMRREYYERDDGVQRAIGAAIKEAKWMDKMVLLNSTDHSLLTAPQDYRAGDFIVHYTGSTTCPAAQVLKATKQLESGQVAGTFTP</sequence>
<dbReference type="InterPro" id="IPR008630">
    <property type="entry name" value="Glyco_trans_34"/>
</dbReference>
<evidence type="ECO:0008006" key="7">
    <source>
        <dbReference type="Google" id="ProtNLM"/>
    </source>
</evidence>
<dbReference type="Pfam" id="PF05637">
    <property type="entry name" value="Glyco_transf_34"/>
    <property type="match status" value="1"/>
</dbReference>
<dbReference type="PANTHER" id="PTHR31306:SF4">
    <property type="entry name" value="ALPHA-1,2-GALACTOSYLTRANSFERASE"/>
    <property type="match status" value="1"/>
</dbReference>
<dbReference type="EMBL" id="KZ990490">
    <property type="protein sequence ID" value="RKP24037.1"/>
    <property type="molecule type" value="Genomic_DNA"/>
</dbReference>
<accession>A0A4P9YVJ6</accession>
<dbReference type="PANTHER" id="PTHR31306">
    <property type="entry name" value="ALPHA-1,6-MANNOSYLTRANSFERASE MNN11-RELATED"/>
    <property type="match status" value="1"/>
</dbReference>
<protein>
    <recommendedName>
        <fullName evidence="7">Galactosyl transferase GMA12/MNN10 family-domain-containing protein</fullName>
    </recommendedName>
</protein>
<dbReference type="GO" id="GO:0016757">
    <property type="term" value="F:glycosyltransferase activity"/>
    <property type="evidence" value="ECO:0007669"/>
    <property type="project" value="UniProtKB-KW"/>
</dbReference>
<keyword evidence="3" id="KW-0808">Transferase</keyword>
<evidence type="ECO:0000256" key="2">
    <source>
        <dbReference type="ARBA" id="ARBA00022676"/>
    </source>
</evidence>
<evidence type="ECO:0000256" key="1">
    <source>
        <dbReference type="ARBA" id="ARBA00005664"/>
    </source>
</evidence>
<dbReference type="OrthoDB" id="205108at2759"/>
<feature type="compositionally biased region" description="Basic and acidic residues" evidence="4">
    <location>
        <begin position="76"/>
        <end position="90"/>
    </location>
</feature>
<comment type="similarity">
    <text evidence="1">Belongs to the glycosyltransferase 34 family.</text>
</comment>
<evidence type="ECO:0000313" key="6">
    <source>
        <dbReference type="Proteomes" id="UP000278143"/>
    </source>
</evidence>
<dbReference type="Proteomes" id="UP000278143">
    <property type="component" value="Unassembled WGS sequence"/>
</dbReference>
<organism evidence="5 6">
    <name type="scientific">Syncephalis pseudoplumigaleata</name>
    <dbReference type="NCBI Taxonomy" id="1712513"/>
    <lineage>
        <taxon>Eukaryota</taxon>
        <taxon>Fungi</taxon>
        <taxon>Fungi incertae sedis</taxon>
        <taxon>Zoopagomycota</taxon>
        <taxon>Zoopagomycotina</taxon>
        <taxon>Zoopagomycetes</taxon>
        <taxon>Zoopagales</taxon>
        <taxon>Piptocephalidaceae</taxon>
        <taxon>Syncephalis</taxon>
    </lineage>
</organism>
<dbReference type="InterPro" id="IPR029044">
    <property type="entry name" value="Nucleotide-diphossugar_trans"/>
</dbReference>
<name>A0A4P9YVJ6_9FUNG</name>
<dbReference type="AlphaFoldDB" id="A0A4P9YVJ6"/>
<dbReference type="SUPFAM" id="SSF53448">
    <property type="entry name" value="Nucleotide-diphospho-sugar transferases"/>
    <property type="match status" value="1"/>
</dbReference>
<proteinExistence type="inferred from homology"/>
<dbReference type="GO" id="GO:0006487">
    <property type="term" value="P:protein N-linked glycosylation"/>
    <property type="evidence" value="ECO:0007669"/>
    <property type="project" value="TreeGrafter"/>
</dbReference>
<evidence type="ECO:0000256" key="4">
    <source>
        <dbReference type="SAM" id="MobiDB-lite"/>
    </source>
</evidence>
<evidence type="ECO:0000256" key="3">
    <source>
        <dbReference type="ARBA" id="ARBA00022679"/>
    </source>
</evidence>
<gene>
    <name evidence="5" type="ORF">SYNPS1DRAFT_23869</name>
</gene>
<keyword evidence="6" id="KW-1185">Reference proteome</keyword>
<dbReference type="Gene3D" id="3.90.550.10">
    <property type="entry name" value="Spore Coat Polysaccharide Biosynthesis Protein SpsA, Chain A"/>
    <property type="match status" value="1"/>
</dbReference>
<dbReference type="GO" id="GO:0000139">
    <property type="term" value="C:Golgi membrane"/>
    <property type="evidence" value="ECO:0007669"/>
    <property type="project" value="TreeGrafter"/>
</dbReference>
<feature type="compositionally biased region" description="Polar residues" evidence="4">
    <location>
        <begin position="58"/>
        <end position="74"/>
    </location>
</feature>
<keyword evidence="2" id="KW-0328">Glycosyltransferase</keyword>